<feature type="transmembrane region" description="Helical" evidence="1">
    <location>
        <begin position="38"/>
        <end position="61"/>
    </location>
</feature>
<accession>A0ABU3ZIA0</accession>
<reference evidence="2 3" key="1">
    <citation type="submission" date="2023-10" db="EMBL/GenBank/DDBJ databases">
        <title>Marine bacteria isolated from horseshoe crab.</title>
        <authorList>
            <person name="Cheng T.H."/>
        </authorList>
    </citation>
    <scope>NUCLEOTIDE SEQUENCE [LARGE SCALE GENOMIC DNA]</scope>
    <source>
        <strain evidence="2 3">HSC6</strain>
    </source>
</reference>
<sequence length="76" mass="8600">MSKSKLNDDLIHAKANYWILNVICGVLFYFILNGITNGIGFLALLTLLLLFIGCAFSVFKINAHIKVLIRKIEFEI</sequence>
<dbReference type="EMBL" id="JAWJZI010000004">
    <property type="protein sequence ID" value="MDV5169802.1"/>
    <property type="molecule type" value="Genomic_DNA"/>
</dbReference>
<evidence type="ECO:0000256" key="1">
    <source>
        <dbReference type="SAM" id="Phobius"/>
    </source>
</evidence>
<gene>
    <name evidence="2" type="ORF">R2X38_12440</name>
</gene>
<keyword evidence="1" id="KW-0812">Transmembrane</keyword>
<organism evidence="2 3">
    <name type="scientific">Photobacterium rosenbergii</name>
    <dbReference type="NCBI Taxonomy" id="294936"/>
    <lineage>
        <taxon>Bacteria</taxon>
        <taxon>Pseudomonadati</taxon>
        <taxon>Pseudomonadota</taxon>
        <taxon>Gammaproteobacteria</taxon>
        <taxon>Vibrionales</taxon>
        <taxon>Vibrionaceae</taxon>
        <taxon>Photobacterium</taxon>
    </lineage>
</organism>
<evidence type="ECO:0000313" key="2">
    <source>
        <dbReference type="EMBL" id="MDV5169802.1"/>
    </source>
</evidence>
<protein>
    <recommendedName>
        <fullName evidence="4">DUF3265 domain-containing protein</fullName>
    </recommendedName>
</protein>
<evidence type="ECO:0000313" key="3">
    <source>
        <dbReference type="Proteomes" id="UP001186452"/>
    </source>
</evidence>
<name>A0ABU3ZIA0_9GAMM</name>
<comment type="caution">
    <text evidence="2">The sequence shown here is derived from an EMBL/GenBank/DDBJ whole genome shotgun (WGS) entry which is preliminary data.</text>
</comment>
<feature type="transmembrane region" description="Helical" evidence="1">
    <location>
        <begin position="15"/>
        <end position="32"/>
    </location>
</feature>
<keyword evidence="1" id="KW-0472">Membrane</keyword>
<proteinExistence type="predicted"/>
<evidence type="ECO:0008006" key="4">
    <source>
        <dbReference type="Google" id="ProtNLM"/>
    </source>
</evidence>
<keyword evidence="3" id="KW-1185">Reference proteome</keyword>
<keyword evidence="1" id="KW-1133">Transmembrane helix</keyword>
<dbReference type="Proteomes" id="UP001186452">
    <property type="component" value="Unassembled WGS sequence"/>
</dbReference>
<dbReference type="RefSeq" id="WP_317522561.1">
    <property type="nucleotide sequence ID" value="NZ_JAWJZI010000004.1"/>
</dbReference>